<dbReference type="Proteomes" id="UP000093759">
    <property type="component" value="Unassembled WGS sequence"/>
</dbReference>
<protein>
    <submittedName>
        <fullName evidence="1">Uncharacterized protein</fullName>
    </submittedName>
</protein>
<accession>A0A1A3U9H9</accession>
<comment type="caution">
    <text evidence="1">The sequence shown here is derived from an EMBL/GenBank/DDBJ whole genome shotgun (WGS) entry which is preliminary data.</text>
</comment>
<dbReference type="RefSeq" id="WP_065022654.1">
    <property type="nucleotide sequence ID" value="NZ_LZMF01000004.1"/>
</dbReference>
<organism evidence="1 2">
    <name type="scientific">Mycolicibacter sinensis (strain JDM601)</name>
    <name type="common">Mycobacterium sinense</name>
    <dbReference type="NCBI Taxonomy" id="875328"/>
    <lineage>
        <taxon>Bacteria</taxon>
        <taxon>Bacillati</taxon>
        <taxon>Actinomycetota</taxon>
        <taxon>Actinomycetes</taxon>
        <taxon>Mycobacteriales</taxon>
        <taxon>Mycobacteriaceae</taxon>
        <taxon>Mycolicibacter</taxon>
    </lineage>
</organism>
<evidence type="ECO:0000313" key="1">
    <source>
        <dbReference type="EMBL" id="OBK91494.1"/>
    </source>
</evidence>
<reference evidence="2" key="1">
    <citation type="submission" date="2016-06" db="EMBL/GenBank/DDBJ databases">
        <authorList>
            <person name="Sutton G."/>
            <person name="Brinkac L."/>
            <person name="Sanka R."/>
            <person name="Adams M."/>
            <person name="Lau E."/>
            <person name="Garcia-Basteiro A."/>
            <person name="Lopez-Varela E."/>
            <person name="Palencia S."/>
        </authorList>
    </citation>
    <scope>NUCLEOTIDE SEQUENCE [LARGE SCALE GENOMIC DNA]</scope>
    <source>
        <strain evidence="2">1274684.2</strain>
    </source>
</reference>
<gene>
    <name evidence="1" type="ORF">A5648_14120</name>
</gene>
<dbReference type="AlphaFoldDB" id="A0A1A3U9H9"/>
<proteinExistence type="predicted"/>
<name>A0A1A3U9H9_MYCSD</name>
<dbReference type="EMBL" id="LZMF01000004">
    <property type="protein sequence ID" value="OBK91494.1"/>
    <property type="molecule type" value="Genomic_DNA"/>
</dbReference>
<sequence>MTTIHEATHPAAAALAAVPRPAGAISVGDWQRSPNDAAFYREHLIQLDEPGDLRVWTQGFEVVADTSPRVIVRVIKITQKGRRAGVIANLSARDAEALGRALIASAALVAELDAADEGDTLGAEAVAK</sequence>
<evidence type="ECO:0000313" key="2">
    <source>
        <dbReference type="Proteomes" id="UP000093759"/>
    </source>
</evidence>